<organism evidence="3 4">
    <name type="scientific">Didymodactylos carnosus</name>
    <dbReference type="NCBI Taxonomy" id="1234261"/>
    <lineage>
        <taxon>Eukaryota</taxon>
        <taxon>Metazoa</taxon>
        <taxon>Spiralia</taxon>
        <taxon>Gnathifera</taxon>
        <taxon>Rotifera</taxon>
        <taxon>Eurotatoria</taxon>
        <taxon>Bdelloidea</taxon>
        <taxon>Philodinida</taxon>
        <taxon>Philodinidae</taxon>
        <taxon>Didymodactylos</taxon>
    </lineage>
</organism>
<evidence type="ECO:0000313" key="2">
    <source>
        <dbReference type="EMBL" id="CAF1584312.1"/>
    </source>
</evidence>
<dbReference type="Proteomes" id="UP000682733">
    <property type="component" value="Unassembled WGS sequence"/>
</dbReference>
<feature type="region of interest" description="Disordered" evidence="1">
    <location>
        <begin position="42"/>
        <end position="73"/>
    </location>
</feature>
<reference evidence="3" key="1">
    <citation type="submission" date="2021-02" db="EMBL/GenBank/DDBJ databases">
        <authorList>
            <person name="Nowell W R."/>
        </authorList>
    </citation>
    <scope>NUCLEOTIDE SEQUENCE</scope>
</reference>
<comment type="caution">
    <text evidence="3">The sequence shown here is derived from an EMBL/GenBank/DDBJ whole genome shotgun (WGS) entry which is preliminary data.</text>
</comment>
<feature type="non-terminal residue" evidence="3">
    <location>
        <position position="125"/>
    </location>
</feature>
<gene>
    <name evidence="2" type="ORF">OVA965_LOCUS41155</name>
    <name evidence="3" type="ORF">TMI583_LOCUS42733</name>
</gene>
<proteinExistence type="predicted"/>
<evidence type="ECO:0000313" key="4">
    <source>
        <dbReference type="Proteomes" id="UP000682733"/>
    </source>
</evidence>
<sequence length="125" mass="14603">QKFRLEIEPVFEELKAHSSLIGANFHCACYSKYRLRKLRLERKQQQQRQQTEQSFDNELGSAEDDYPEMDHNVGEINQRNPIVTAATMTNTDINVVAQNVLQPLFTSNTRRAQITMDIWHLVIKI</sequence>
<dbReference type="EMBL" id="CAJNOK010046672">
    <property type="protein sequence ID" value="CAF1584312.1"/>
    <property type="molecule type" value="Genomic_DNA"/>
</dbReference>
<evidence type="ECO:0000313" key="3">
    <source>
        <dbReference type="EMBL" id="CAF4384940.1"/>
    </source>
</evidence>
<name>A0A8S2VGR4_9BILA</name>
<accession>A0A8S2VGR4</accession>
<protein>
    <submittedName>
        <fullName evidence="3">Uncharacterized protein</fullName>
    </submittedName>
</protein>
<dbReference type="EMBL" id="CAJOBA010069872">
    <property type="protein sequence ID" value="CAF4384940.1"/>
    <property type="molecule type" value="Genomic_DNA"/>
</dbReference>
<dbReference type="AlphaFoldDB" id="A0A8S2VGR4"/>
<dbReference type="Proteomes" id="UP000677228">
    <property type="component" value="Unassembled WGS sequence"/>
</dbReference>
<evidence type="ECO:0000256" key="1">
    <source>
        <dbReference type="SAM" id="MobiDB-lite"/>
    </source>
</evidence>